<organism evidence="1">
    <name type="scientific">Homo sapiens</name>
    <name type="common">Human</name>
    <dbReference type="NCBI Taxonomy" id="9606"/>
    <lineage>
        <taxon>Eukaryota</taxon>
        <taxon>Metazoa</taxon>
        <taxon>Chordata</taxon>
        <taxon>Craniata</taxon>
        <taxon>Vertebrata</taxon>
        <taxon>Euteleostomi</taxon>
        <taxon>Mammalia</taxon>
        <taxon>Eutheria</taxon>
        <taxon>Euarchontoglires</taxon>
        <taxon>Primates</taxon>
        <taxon>Haplorrhini</taxon>
        <taxon>Catarrhini</taxon>
        <taxon>Hominidae</taxon>
        <taxon>Homo</taxon>
    </lineage>
</organism>
<sequence length="132" mass="14700">MPPGGKYEVQQCNRPVLLQGNPVEMTAMVGDFCLNYESDLVLQGQRRLGEFGFSRPNRHSVLGLEVSAVRCCHRQSHLNSSGQPVASDTHYALEGKQLSAWEQLRMVNSLGKECSEAKTLNSRNRSAAPHFR</sequence>
<name>Q8N9Z5_HUMAN</name>
<dbReference type="AlphaFoldDB" id="Q8N9Z5"/>
<proteinExistence type="evidence at transcript level"/>
<reference evidence="1" key="1">
    <citation type="journal article" date="2004" name="Nat. Genet.">
        <title>Complete sequencing and characterization of 21,243 full-length human cDNAs.</title>
        <authorList>
            <person name="Ota T."/>
            <person name="Suzuki Y."/>
            <person name="Nishikawa T."/>
            <person name="Otsuki T."/>
            <person name="Sugiyama T."/>
            <person name="Irie R."/>
            <person name="Wakamatsu A."/>
            <person name="Hayashi K."/>
            <person name="Sato H."/>
            <person name="Nagai K."/>
            <person name="Kimura K."/>
            <person name="Makita H."/>
            <person name="Sekine M."/>
            <person name="Obayashi M."/>
            <person name="Nishi T."/>
            <person name="Shibahara T."/>
            <person name="Tanaka T."/>
            <person name="Ishii S."/>
            <person name="Yamamoto J."/>
            <person name="Saito K."/>
            <person name="Kawai Y."/>
            <person name="Isono Y."/>
            <person name="Nakamura Y."/>
            <person name="Nagahari K."/>
            <person name="Murakami K."/>
            <person name="Yasuda T."/>
            <person name="Iwayanagi T."/>
            <person name="Wagatsuma M."/>
            <person name="Shiratori A."/>
            <person name="Sudo H."/>
            <person name="Hosoiri T."/>
            <person name="Kaku Y."/>
            <person name="Kodaira H."/>
            <person name="Kondo H."/>
            <person name="Sugawara M."/>
            <person name="Takahashi M."/>
            <person name="Kanda K."/>
            <person name="Yokoi T."/>
            <person name="Furuya T."/>
            <person name="Kikkawa E."/>
            <person name="Omura Y."/>
            <person name="Abe K."/>
            <person name="Kamihara K."/>
            <person name="Katsuta N."/>
            <person name="Sato K."/>
            <person name="Tanikawa M."/>
            <person name="Yamazaki M."/>
            <person name="Ninomiya K."/>
            <person name="Ishibashi T."/>
            <person name="Yamashita H."/>
            <person name="Murakawa K."/>
            <person name="Fujimori K."/>
            <person name="Tanai H."/>
            <person name="Kimata M."/>
            <person name="Watanabe M."/>
            <person name="Hiraoka S."/>
            <person name="Chiba Y."/>
            <person name="Ishida S."/>
            <person name="Ono Y."/>
            <person name="Takiguchi S."/>
            <person name="Watanabe S."/>
            <person name="Yosida M."/>
            <person name="Hotuta T."/>
            <person name="Kusano J."/>
            <person name="Kanehori K."/>
            <person name="Takahashi-Fujii A."/>
            <person name="Hara H."/>
            <person name="Tanase T."/>
            <person name="Nomura Y."/>
            <person name="Togiya S."/>
            <person name="Komai F."/>
            <person name="Hara R."/>
            <person name="Takeuchi K."/>
            <person name="Arita M."/>
            <person name="Imose N."/>
            <person name="Musashino K."/>
            <person name="Yuuki H."/>
            <person name="Oshima A."/>
            <person name="Sasaki N."/>
            <person name="Aotsuka S."/>
            <person name="Yoshikawa Y."/>
            <person name="Matsunawa H."/>
            <person name="Ichihara T."/>
            <person name="Shiohata N."/>
            <person name="Sano S."/>
            <person name="Moriya S."/>
            <person name="Momiyama H."/>
            <person name="Satoh N."/>
            <person name="Takami S."/>
            <person name="Terashima Y."/>
            <person name="Suzuki O."/>
            <person name="Nakagawa S."/>
            <person name="Senoh A."/>
            <person name="Mizoguchi H."/>
            <person name="Goto Y."/>
            <person name="Shimizu F."/>
            <person name="Wakebe H."/>
            <person name="Hishigaki H."/>
            <person name="Watanabe T."/>
            <person name="Sugiyama A."/>
            <person name="Takemoto M."/>
            <person name="Kawakami B."/>
            <person name="Yamazaki M."/>
            <person name="Watanabe K."/>
            <person name="Kumagai A."/>
            <person name="Itakura S."/>
            <person name="Fukuzumi Y."/>
            <person name="Fujimori Y."/>
            <person name="Komiyama M."/>
            <person name="Tashiro H."/>
            <person name="Tanigami A."/>
            <person name="Fujiwara T."/>
            <person name="Ono T."/>
            <person name="Yamada K."/>
            <person name="Fujii Y."/>
            <person name="Ozaki K."/>
            <person name="Hirao M."/>
            <person name="Ohmori Y."/>
            <person name="Kawabata A."/>
            <person name="Hikiji T."/>
            <person name="Kobatake N."/>
            <person name="Inagaki H."/>
            <person name="Ikema Y."/>
            <person name="Okamoto S."/>
            <person name="Okitani R."/>
            <person name="Kawakami T."/>
            <person name="Noguchi S."/>
            <person name="Itoh T."/>
            <person name="Shigeta K."/>
            <person name="Senba T."/>
            <person name="Matsumura K."/>
            <person name="Nakajima Y."/>
            <person name="Mizuno T."/>
            <person name="Morinaga M."/>
            <person name="Sasaki M."/>
            <person name="Togashi T."/>
            <person name="Oyama M."/>
            <person name="Hata H."/>
            <person name="Watanabe M."/>
            <person name="Komatsu T."/>
            <person name="Mizushima-Sugano J."/>
            <person name="Satoh T."/>
            <person name="Shirai Y."/>
            <person name="Takahashi Y."/>
            <person name="Nakagawa K."/>
            <person name="Okumura K."/>
            <person name="Nagase T."/>
            <person name="Nomura N."/>
            <person name="Kikuchi H."/>
            <person name="Masuho Y."/>
            <person name="Yamashita R."/>
            <person name="Nakai K."/>
            <person name="Yada T."/>
            <person name="Nakamura Y."/>
            <person name="Ohara O."/>
            <person name="Isogai T."/>
            <person name="Sugano S."/>
        </authorList>
    </citation>
    <scope>NUCLEOTIDE SEQUENCE</scope>
    <source>
        <tissue evidence="1">Testis</tissue>
    </source>
</reference>
<dbReference type="EMBL" id="AK093340">
    <property type="protein sequence ID" value="BAC04137.1"/>
    <property type="molecule type" value="mRNA"/>
</dbReference>
<protein>
    <submittedName>
        <fullName evidence="1">cDNA FLJ36021 fis, clone TESTI2016568</fullName>
    </submittedName>
</protein>
<accession>Q8N9Z5</accession>
<evidence type="ECO:0000313" key="1">
    <source>
        <dbReference type="EMBL" id="BAC04137.1"/>
    </source>
</evidence>